<feature type="region of interest" description="Disordered" evidence="1">
    <location>
        <begin position="1"/>
        <end position="51"/>
    </location>
</feature>
<proteinExistence type="predicted"/>
<keyword evidence="3" id="KW-1185">Reference proteome</keyword>
<comment type="caution">
    <text evidence="2">The sequence shown here is derived from an EMBL/GenBank/DDBJ whole genome shotgun (WGS) entry which is preliminary data.</text>
</comment>
<organism evidence="2 3">
    <name type="scientific">Alosa alosa</name>
    <name type="common">allis shad</name>
    <dbReference type="NCBI Taxonomy" id="278164"/>
    <lineage>
        <taxon>Eukaryota</taxon>
        <taxon>Metazoa</taxon>
        <taxon>Chordata</taxon>
        <taxon>Craniata</taxon>
        <taxon>Vertebrata</taxon>
        <taxon>Euteleostomi</taxon>
        <taxon>Actinopterygii</taxon>
        <taxon>Neopterygii</taxon>
        <taxon>Teleostei</taxon>
        <taxon>Clupei</taxon>
        <taxon>Clupeiformes</taxon>
        <taxon>Clupeoidei</taxon>
        <taxon>Clupeidae</taxon>
        <taxon>Alosa</taxon>
    </lineage>
</organism>
<gene>
    <name evidence="2" type="ORF">AALO_G00280740</name>
</gene>
<dbReference type="Proteomes" id="UP000823561">
    <property type="component" value="Chromosome 22"/>
</dbReference>
<sequence>MSVGLGACGAASSDEQEVGKPSERKRKRKSSMLGRSTAPSHCPAARMDTCH</sequence>
<evidence type="ECO:0000256" key="1">
    <source>
        <dbReference type="SAM" id="MobiDB-lite"/>
    </source>
</evidence>
<dbReference type="EMBL" id="JADWDJ010000022">
    <property type="protein sequence ID" value="KAG5262945.1"/>
    <property type="molecule type" value="Genomic_DNA"/>
</dbReference>
<protein>
    <submittedName>
        <fullName evidence="2">Uncharacterized protein</fullName>
    </submittedName>
</protein>
<evidence type="ECO:0000313" key="3">
    <source>
        <dbReference type="Proteomes" id="UP000823561"/>
    </source>
</evidence>
<reference evidence="2" key="1">
    <citation type="submission" date="2020-10" db="EMBL/GenBank/DDBJ databases">
        <title>Chromosome-scale genome assembly of the Allis shad, Alosa alosa.</title>
        <authorList>
            <person name="Margot Z."/>
            <person name="Christophe K."/>
            <person name="Cabau C."/>
            <person name="Louis A."/>
            <person name="Berthelot C."/>
            <person name="Parey E."/>
            <person name="Roest Crollius H."/>
            <person name="Montfort J."/>
            <person name="Robinson-Rechavi M."/>
            <person name="Bucao C."/>
            <person name="Bouchez O."/>
            <person name="Gislard M."/>
            <person name="Lluch J."/>
            <person name="Milhes M."/>
            <person name="Lampietro C."/>
            <person name="Lopez Roques C."/>
            <person name="Donnadieu C."/>
            <person name="Braasch I."/>
            <person name="Desvignes T."/>
            <person name="Postlethwait J."/>
            <person name="Bobe J."/>
            <person name="Guiguen Y."/>
        </authorList>
    </citation>
    <scope>NUCLEOTIDE SEQUENCE</scope>
    <source>
        <strain evidence="2">M-15738</strain>
        <tissue evidence="2">Blood</tissue>
    </source>
</reference>
<dbReference type="AlphaFoldDB" id="A0AAV6FK85"/>
<evidence type="ECO:0000313" key="2">
    <source>
        <dbReference type="EMBL" id="KAG5262945.1"/>
    </source>
</evidence>
<accession>A0AAV6FK85</accession>
<name>A0AAV6FK85_9TELE</name>